<evidence type="ECO:0000256" key="11">
    <source>
        <dbReference type="ARBA" id="ARBA00093666"/>
    </source>
</evidence>
<evidence type="ECO:0000256" key="9">
    <source>
        <dbReference type="ARBA" id="ARBA00023316"/>
    </source>
</evidence>
<accession>A0A125Q4J9</accession>
<dbReference type="EMBL" id="LNCD01000138">
    <property type="protein sequence ID" value="KWV41870.1"/>
    <property type="molecule type" value="Genomic_DNA"/>
</dbReference>
<dbReference type="RefSeq" id="WP_062375109.1">
    <property type="nucleotide sequence ID" value="NZ_LNCD01000138.1"/>
</dbReference>
<evidence type="ECO:0000256" key="10">
    <source>
        <dbReference type="ARBA" id="ARBA00093448"/>
    </source>
</evidence>
<evidence type="ECO:0000313" key="14">
    <source>
        <dbReference type="Proteomes" id="UP000068164"/>
    </source>
</evidence>
<comment type="pathway">
    <text evidence="2">Cell wall biogenesis; cell wall polysaccharide biosynthesis.</text>
</comment>
<sequence>MSDDPERRLTPRIVGAVVRTLWSIAGRARQAAIATLAVLLSGMSAEAEDRALKLFFTHTGERTTITFKRDGRFDPRGLAQINRFLRDWRKNEPTRMDPRLLDLVWEVYHRSGARDYIHVVSAYRSPTTNKMLRSRSRSSGVAKTSQHMLGKAMDFYIPGVKLQTLRALAMQLQIGGVGYYPRSGSPFVHLDVGRVRAWPRMSRQELASIFPNGRTMHVPADGRPLPGYAQAVANHNKRIQSGSIENAATADEEDAVETGQPSPSAGPIEVALVPIPSSRAETALAHQAGQNSVTARANGQAPIADLSLYAVPIPNFRPPEEAVGAAIDPTQTASIGASDSKQNTRKFLPMLREAPTSGFTLSARSAASLPMSGSSELQAGIRSVSERRLLSWALHLPDRAPGLSAPYGHRRLIILDWDRGPYNASLATSP</sequence>
<dbReference type="CDD" id="cd14844">
    <property type="entry name" value="Zn-DD-carboxypeptidase_like"/>
    <property type="match status" value="1"/>
</dbReference>
<keyword evidence="6" id="KW-0378">Hydrolase</keyword>
<dbReference type="Gene3D" id="3.30.1380.10">
    <property type="match status" value="1"/>
</dbReference>
<dbReference type="PANTHER" id="PTHR37425">
    <property type="match status" value="1"/>
</dbReference>
<evidence type="ECO:0000256" key="8">
    <source>
        <dbReference type="ARBA" id="ARBA00023049"/>
    </source>
</evidence>
<protein>
    <recommendedName>
        <fullName evidence="11">Murein endopeptidase K</fullName>
    </recommendedName>
</protein>
<dbReference type="SUPFAM" id="SSF55166">
    <property type="entry name" value="Hedgehog/DD-peptidase"/>
    <property type="match status" value="1"/>
</dbReference>
<keyword evidence="14" id="KW-1185">Reference proteome</keyword>
<dbReference type="GO" id="GO:0006508">
    <property type="term" value="P:proteolysis"/>
    <property type="evidence" value="ECO:0007669"/>
    <property type="project" value="UniProtKB-KW"/>
</dbReference>
<evidence type="ECO:0000256" key="1">
    <source>
        <dbReference type="ARBA" id="ARBA00001947"/>
    </source>
</evidence>
<dbReference type="InterPro" id="IPR010275">
    <property type="entry name" value="MepK"/>
</dbReference>
<dbReference type="GO" id="GO:0071555">
    <property type="term" value="P:cell wall organization"/>
    <property type="evidence" value="ECO:0007669"/>
    <property type="project" value="UniProtKB-KW"/>
</dbReference>
<evidence type="ECO:0000256" key="4">
    <source>
        <dbReference type="ARBA" id="ARBA00022723"/>
    </source>
</evidence>
<keyword evidence="3" id="KW-0645">Protease</keyword>
<feature type="region of interest" description="Disordered" evidence="12">
    <location>
        <begin position="247"/>
        <end position="268"/>
    </location>
</feature>
<keyword evidence="8" id="KW-0482">Metalloprotease</keyword>
<evidence type="ECO:0000313" key="13">
    <source>
        <dbReference type="EMBL" id="KWV41870.1"/>
    </source>
</evidence>
<evidence type="ECO:0000256" key="12">
    <source>
        <dbReference type="SAM" id="MobiDB-lite"/>
    </source>
</evidence>
<comment type="cofactor">
    <cofactor evidence="1">
        <name>Zn(2+)</name>
        <dbReference type="ChEBI" id="CHEBI:29105"/>
    </cofactor>
</comment>
<dbReference type="InterPro" id="IPR009045">
    <property type="entry name" value="Zn_M74/Hedgehog-like"/>
</dbReference>
<dbReference type="PANTHER" id="PTHR37425:SF1">
    <property type="entry name" value="OUTER MEMBRANE PROTEIN"/>
    <property type="match status" value="1"/>
</dbReference>
<evidence type="ECO:0000256" key="7">
    <source>
        <dbReference type="ARBA" id="ARBA00022833"/>
    </source>
</evidence>
<evidence type="ECO:0000256" key="5">
    <source>
        <dbReference type="ARBA" id="ARBA00022729"/>
    </source>
</evidence>
<dbReference type="GO" id="GO:0008237">
    <property type="term" value="F:metallopeptidase activity"/>
    <property type="evidence" value="ECO:0007669"/>
    <property type="project" value="UniProtKB-KW"/>
</dbReference>
<dbReference type="OrthoDB" id="9782994at2"/>
<evidence type="ECO:0000256" key="3">
    <source>
        <dbReference type="ARBA" id="ARBA00022670"/>
    </source>
</evidence>
<comment type="caution">
    <text evidence="13">The sequence shown here is derived from an EMBL/GenBank/DDBJ whole genome shotgun (WGS) entry which is preliminary data.</text>
</comment>
<evidence type="ECO:0000256" key="2">
    <source>
        <dbReference type="ARBA" id="ARBA00004776"/>
    </source>
</evidence>
<keyword evidence="4" id="KW-0479">Metal-binding</keyword>
<comment type="similarity">
    <text evidence="10">Belongs to the peptidase M15 family.</text>
</comment>
<keyword evidence="9" id="KW-0961">Cell wall biogenesis/degradation</keyword>
<proteinExistence type="inferred from homology"/>
<dbReference type="AlphaFoldDB" id="A0A125Q4J9"/>
<dbReference type="GO" id="GO:0046872">
    <property type="term" value="F:metal ion binding"/>
    <property type="evidence" value="ECO:0007669"/>
    <property type="project" value="UniProtKB-KW"/>
</dbReference>
<gene>
    <name evidence="13" type="ORF">AS026_22090</name>
</gene>
<evidence type="ECO:0000256" key="6">
    <source>
        <dbReference type="ARBA" id="ARBA00022801"/>
    </source>
</evidence>
<dbReference type="Proteomes" id="UP000068164">
    <property type="component" value="Unassembled WGS sequence"/>
</dbReference>
<dbReference type="Pfam" id="PF05951">
    <property type="entry name" value="Peptidase_M15_2"/>
    <property type="match status" value="1"/>
</dbReference>
<keyword evidence="7" id="KW-0862">Zinc</keyword>
<name>A0A125Q4J9_9HYPH</name>
<organism evidence="13 14">
    <name type="scientific">Rhizobium altiplani</name>
    <dbReference type="NCBI Taxonomy" id="1864509"/>
    <lineage>
        <taxon>Bacteria</taxon>
        <taxon>Pseudomonadati</taxon>
        <taxon>Pseudomonadota</taxon>
        <taxon>Alphaproteobacteria</taxon>
        <taxon>Hyphomicrobiales</taxon>
        <taxon>Rhizobiaceae</taxon>
        <taxon>Rhizobium/Agrobacterium group</taxon>
        <taxon>Rhizobium</taxon>
    </lineage>
</organism>
<reference evidence="13 14" key="1">
    <citation type="submission" date="2015-11" db="EMBL/GenBank/DDBJ databases">
        <title>Draft Genome Sequence of the Strain BR 10423 (Rhizobium sp.) isolated from nodules of Mimosa pudica.</title>
        <authorList>
            <person name="Barauna A.C."/>
            <person name="Zilli J.E."/>
            <person name="Simoes-Araujo J.L."/>
            <person name="Reis V.M."/>
            <person name="James E.K."/>
            <person name="Reis F.B.Jr."/>
            <person name="Rouws L.F."/>
            <person name="Passos S.R."/>
            <person name="Gois S.R."/>
        </authorList>
    </citation>
    <scope>NUCLEOTIDE SEQUENCE [LARGE SCALE GENOMIC DNA]</scope>
    <source>
        <strain evidence="13 14">BR10423</strain>
    </source>
</reference>
<keyword evidence="5" id="KW-0732">Signal</keyword>